<dbReference type="Proteomes" id="UP001385951">
    <property type="component" value="Unassembled WGS sequence"/>
</dbReference>
<evidence type="ECO:0000256" key="1">
    <source>
        <dbReference type="ARBA" id="ARBA00007447"/>
    </source>
</evidence>
<dbReference type="PANTHER" id="PTHR47966:SF57">
    <property type="entry name" value="PEPTIDASE A1 DOMAIN-CONTAINING PROTEIN"/>
    <property type="match status" value="1"/>
</dbReference>
<dbReference type="GO" id="GO:0006508">
    <property type="term" value="P:proteolysis"/>
    <property type="evidence" value="ECO:0007669"/>
    <property type="project" value="InterPro"/>
</dbReference>
<dbReference type="PANTHER" id="PTHR47966">
    <property type="entry name" value="BETA-SITE APP-CLEAVING ENZYME, ISOFORM A-RELATED"/>
    <property type="match status" value="1"/>
</dbReference>
<comment type="similarity">
    <text evidence="1">Belongs to the peptidase A1 family.</text>
</comment>
<proteinExistence type="inferred from homology"/>
<feature type="region of interest" description="Disordered" evidence="2">
    <location>
        <begin position="606"/>
        <end position="866"/>
    </location>
</feature>
<keyword evidence="3" id="KW-0472">Membrane</keyword>
<feature type="compositionally biased region" description="Basic and acidic residues" evidence="2">
    <location>
        <begin position="630"/>
        <end position="640"/>
    </location>
</feature>
<keyword evidence="3" id="KW-1133">Transmembrane helix</keyword>
<dbReference type="InterPro" id="IPR034164">
    <property type="entry name" value="Pepsin-like_dom"/>
</dbReference>
<feature type="transmembrane region" description="Helical" evidence="3">
    <location>
        <begin position="517"/>
        <end position="542"/>
    </location>
</feature>
<protein>
    <recommendedName>
        <fullName evidence="4">Peptidase A1 domain-containing protein</fullName>
    </recommendedName>
</protein>
<dbReference type="Pfam" id="PF00026">
    <property type="entry name" value="Asp"/>
    <property type="match status" value="1"/>
</dbReference>
<evidence type="ECO:0000313" key="6">
    <source>
        <dbReference type="Proteomes" id="UP001385951"/>
    </source>
</evidence>
<dbReference type="PRINTS" id="PR00792">
    <property type="entry name" value="PEPSIN"/>
</dbReference>
<comment type="caution">
    <text evidence="5">The sequence shown here is derived from an EMBL/GenBank/DDBJ whole genome shotgun (WGS) entry which is preliminary data.</text>
</comment>
<feature type="compositionally biased region" description="Polar residues" evidence="2">
    <location>
        <begin position="718"/>
        <end position="741"/>
    </location>
</feature>
<sequence length="866" mass="92224">MSFSPALFTRSPKGKERALDSSSELYDTARSLRHIELEAVDGGYRFLHDAKYSLPNRRRRSTGRNKRQDFSATGEGQGGSDGIVLPMTLVGNSAYDAIYTVPMLVGSNKQNLSLQVDTGSSDLWVASTSCSTSSCGQAKPALYDSSNSKPTGRDFEITYVEGKVNGPIVWDTVRIGDYEIDNQALASATTVNDEPLSSAFSGILGLALPLNSYIASQIPSGSSDLADGAAFSSNLFSITPIAPSSRFFSLALERPGSNKIPSLLGIGRHPSGIVSDPSQIKYAALQSEQSGDFYWKAGISALTVYVNGEAKPVRLTSASASGGPIGQPTAVVDSGMPIILATPDIANGIYGALGIGPGSDGQYYVDCTTPINMTITLDNRPEIPLHPLDLTTPTSSSPTACIGIIQAYPAGSAIESIADIILGVPFMRSTYTVMAYDQPDSNGTFPNATAPTSSGGSISSLIRPRLGLLSLTDPTVALDEFNTVRVLKQPLGTGNGANGGAQGKSAVDASSGKKISVGIAVLIGLLGFFALCFVLFTARWAYARRRYRRERALGGGPNDSGDLKTDDQLVQDVAYRLARRSSRSNPYGPSEDTLRALRYSEYKRRQELGSSGVDSDYTDDTGRTRVGFGDGKDKMGEFGKMESGSDLGGDTLHRRHESEESADGDVGAIGMVGTTGYRAVKTHNRSDSESSTEHRRESSGLPPRSHTTNSIPDEYFPQRQSQHAPSLHQRTASGEPNSSAPLLSHTRSDSYIPTFSDQATYGYSDHRRTSSRMSRISRMPPPMPLDLPTGDDHIHPPILPPPTASRPSSRRRSSNTGSTISPPPVARLPPEGNLLGSPLPGQGFDFTSRDEIIHSNNGTSGHGQMS</sequence>
<dbReference type="CDD" id="cd05471">
    <property type="entry name" value="pepsin_like"/>
    <property type="match status" value="1"/>
</dbReference>
<accession>A0AAW0FNK3</accession>
<feature type="compositionally biased region" description="Polar residues" evidence="2">
    <location>
        <begin position="749"/>
        <end position="761"/>
    </location>
</feature>
<keyword evidence="6" id="KW-1185">Reference proteome</keyword>
<feature type="domain" description="Peptidase A1" evidence="4">
    <location>
        <begin position="99"/>
        <end position="444"/>
    </location>
</feature>
<keyword evidence="3" id="KW-0812">Transmembrane</keyword>
<evidence type="ECO:0000313" key="5">
    <source>
        <dbReference type="EMBL" id="KAK7682266.1"/>
    </source>
</evidence>
<gene>
    <name evidence="5" type="ORF">QCA50_014469</name>
</gene>
<dbReference type="InterPro" id="IPR033121">
    <property type="entry name" value="PEPTIDASE_A1"/>
</dbReference>
<name>A0AAW0FNK3_9APHY</name>
<dbReference type="Gene3D" id="2.40.70.10">
    <property type="entry name" value="Acid Proteases"/>
    <property type="match status" value="2"/>
</dbReference>
<dbReference type="EMBL" id="JASBNA010000036">
    <property type="protein sequence ID" value="KAK7682266.1"/>
    <property type="molecule type" value="Genomic_DNA"/>
</dbReference>
<dbReference type="GO" id="GO:0004190">
    <property type="term" value="F:aspartic-type endopeptidase activity"/>
    <property type="evidence" value="ECO:0007669"/>
    <property type="project" value="InterPro"/>
</dbReference>
<dbReference type="PROSITE" id="PS51767">
    <property type="entry name" value="PEPTIDASE_A1"/>
    <property type="match status" value="1"/>
</dbReference>
<feature type="region of interest" description="Disordered" evidence="2">
    <location>
        <begin position="57"/>
        <end position="77"/>
    </location>
</feature>
<feature type="region of interest" description="Disordered" evidence="2">
    <location>
        <begin position="1"/>
        <end position="22"/>
    </location>
</feature>
<reference evidence="5 6" key="1">
    <citation type="submission" date="2022-09" db="EMBL/GenBank/DDBJ databases">
        <authorList>
            <person name="Palmer J.M."/>
        </authorList>
    </citation>
    <scope>NUCLEOTIDE SEQUENCE [LARGE SCALE GENOMIC DNA]</scope>
    <source>
        <strain evidence="5 6">DSM 7382</strain>
    </source>
</reference>
<dbReference type="InterPro" id="IPR001461">
    <property type="entry name" value="Aspartic_peptidase_A1"/>
</dbReference>
<dbReference type="AlphaFoldDB" id="A0AAW0FNK3"/>
<feature type="compositionally biased region" description="Basic and acidic residues" evidence="2">
    <location>
        <begin position="684"/>
        <end position="698"/>
    </location>
</feature>
<feature type="compositionally biased region" description="Polar residues" evidence="2">
    <location>
        <begin position="854"/>
        <end position="866"/>
    </location>
</feature>
<evidence type="ECO:0000259" key="4">
    <source>
        <dbReference type="PROSITE" id="PS51767"/>
    </source>
</evidence>
<evidence type="ECO:0000256" key="3">
    <source>
        <dbReference type="SAM" id="Phobius"/>
    </source>
</evidence>
<evidence type="ECO:0000256" key="2">
    <source>
        <dbReference type="SAM" id="MobiDB-lite"/>
    </source>
</evidence>
<organism evidence="5 6">
    <name type="scientific">Cerrena zonata</name>
    <dbReference type="NCBI Taxonomy" id="2478898"/>
    <lineage>
        <taxon>Eukaryota</taxon>
        <taxon>Fungi</taxon>
        <taxon>Dikarya</taxon>
        <taxon>Basidiomycota</taxon>
        <taxon>Agaricomycotina</taxon>
        <taxon>Agaricomycetes</taxon>
        <taxon>Polyporales</taxon>
        <taxon>Cerrenaceae</taxon>
        <taxon>Cerrena</taxon>
    </lineage>
</organism>
<dbReference type="SUPFAM" id="SSF50630">
    <property type="entry name" value="Acid proteases"/>
    <property type="match status" value="1"/>
</dbReference>
<dbReference type="InterPro" id="IPR021109">
    <property type="entry name" value="Peptidase_aspartic_dom_sf"/>
</dbReference>